<evidence type="ECO:0000313" key="2">
    <source>
        <dbReference type="Proteomes" id="UP000424966"/>
    </source>
</evidence>
<gene>
    <name evidence="1" type="ORF">FOC37_10140</name>
</gene>
<reference evidence="1 2" key="1">
    <citation type="submission" date="2019-11" db="EMBL/GenBank/DDBJ databases">
        <title>FDA dAtabase for Regulatory Grade micrObial Sequences (FDA-ARGOS): Supporting development and validation of Infectious Disease Dx tests.</title>
        <authorList>
            <person name="Patel R."/>
            <person name="Rucinski S."/>
            <person name="Tallon L."/>
            <person name="Sadzewicz L."/>
            <person name="Vavikolanu K."/>
            <person name="Mehta A."/>
            <person name="Aluvathingal J."/>
            <person name="Nadendla S."/>
            <person name="Nandy P."/>
            <person name="Geyer C."/>
            <person name="Yan Y."/>
            <person name="Sichtig H."/>
        </authorList>
    </citation>
    <scope>NUCLEOTIDE SEQUENCE [LARGE SCALE GENOMIC DNA]</scope>
    <source>
        <strain evidence="1 2">FDAARGOS_729</strain>
    </source>
</reference>
<evidence type="ECO:0000313" key="1">
    <source>
        <dbReference type="EMBL" id="QGR73034.1"/>
    </source>
</evidence>
<name>A0ABX6FDI9_YERIN</name>
<organism evidence="1 2">
    <name type="scientific">Yersinia intermedia</name>
    <dbReference type="NCBI Taxonomy" id="631"/>
    <lineage>
        <taxon>Bacteria</taxon>
        <taxon>Pseudomonadati</taxon>
        <taxon>Pseudomonadota</taxon>
        <taxon>Gammaproteobacteria</taxon>
        <taxon>Enterobacterales</taxon>
        <taxon>Yersiniaceae</taxon>
        <taxon>Yersinia</taxon>
    </lineage>
</organism>
<protein>
    <submittedName>
        <fullName evidence="1">Uncharacterized protein</fullName>
    </submittedName>
</protein>
<accession>A0ABX6FDI9</accession>
<keyword evidence="2" id="KW-1185">Reference proteome</keyword>
<proteinExistence type="predicted"/>
<dbReference type="EMBL" id="CP046294">
    <property type="protein sequence ID" value="QGR73034.1"/>
    <property type="molecule type" value="Genomic_DNA"/>
</dbReference>
<sequence length="85" mass="9795">MDVLKVDYIPGVNVTLFDVRLSESEVVVFSDCVNYVLKNCSDAQIEKLTECSGKEELSWFLADLLGLMKSMEHKEYIPERYKNLD</sequence>
<dbReference type="Proteomes" id="UP000424966">
    <property type="component" value="Chromosome"/>
</dbReference>